<dbReference type="GO" id="GO:0006071">
    <property type="term" value="P:glycerol metabolic process"/>
    <property type="evidence" value="ECO:0007669"/>
    <property type="project" value="UniProtKB-KW"/>
</dbReference>
<dbReference type="PANTHER" id="PTHR30136:SF24">
    <property type="entry name" value="HTH-TYPE TRANSCRIPTIONAL REPRESSOR ALLR"/>
    <property type="match status" value="1"/>
</dbReference>
<dbReference type="Gene3D" id="3.30.450.40">
    <property type="match status" value="1"/>
</dbReference>
<dbReference type="InterPro" id="IPR029016">
    <property type="entry name" value="GAF-like_dom_sf"/>
</dbReference>
<evidence type="ECO:0000313" key="9">
    <source>
        <dbReference type="EMBL" id="QJY50038.1"/>
    </source>
</evidence>
<evidence type="ECO:0000259" key="8">
    <source>
        <dbReference type="PROSITE" id="PS51077"/>
    </source>
</evidence>
<dbReference type="Proteomes" id="UP000505377">
    <property type="component" value="Chromosome"/>
</dbReference>
<evidence type="ECO:0000256" key="5">
    <source>
        <dbReference type="ARBA" id="ARBA00058938"/>
    </source>
</evidence>
<dbReference type="GO" id="GO:0003700">
    <property type="term" value="F:DNA-binding transcription factor activity"/>
    <property type="evidence" value="ECO:0007669"/>
    <property type="project" value="TreeGrafter"/>
</dbReference>
<keyword evidence="10" id="KW-1185">Reference proteome</keyword>
<proteinExistence type="predicted"/>
<keyword evidence="1" id="KW-0319">Glycerol metabolism</keyword>
<dbReference type="AlphaFoldDB" id="A0A6M6JQ63"/>
<dbReference type="Pfam" id="PF09339">
    <property type="entry name" value="HTH_IclR"/>
    <property type="match status" value="1"/>
</dbReference>
<reference evidence="9 10" key="1">
    <citation type="submission" date="2020-05" db="EMBL/GenBank/DDBJ databases">
        <authorList>
            <person name="Mo P."/>
        </authorList>
    </citation>
    <scope>NUCLEOTIDE SEQUENCE [LARGE SCALE GENOMIC DNA]</scope>
    <source>
        <strain evidence="9 10">Gen01</strain>
    </source>
</reference>
<gene>
    <name evidence="9" type="ORF">HOP40_33280</name>
</gene>
<dbReference type="FunFam" id="1.10.10.10:FF:000056">
    <property type="entry name" value="IclR family transcriptional regulator"/>
    <property type="match status" value="1"/>
</dbReference>
<dbReference type="Pfam" id="PF00561">
    <property type="entry name" value="Abhydrolase_1"/>
    <property type="match status" value="1"/>
</dbReference>
<comment type="function">
    <text evidence="5">May be an activator protein for the gylABX operon.</text>
</comment>
<dbReference type="SUPFAM" id="SSF46785">
    <property type="entry name" value="Winged helix' DNA-binding domain"/>
    <property type="match status" value="1"/>
</dbReference>
<dbReference type="InterPro" id="IPR036388">
    <property type="entry name" value="WH-like_DNA-bd_sf"/>
</dbReference>
<sequence>MRLSEFATSRHRKNLDGTSCGSGTAVPSEPGQAVSINDHDGNRAPARHPSTSSAARTARLLCAFATGPRDRGVRELARTLGLGKSTVHRLLQTLTAEGLLDRDPADGTYRLSLMMCALGHAAATDLRLRTASAPVIDDLRNRCGDTVQLAIREGVDVCYVERRASYSGLRLVDTLWDLILIYDELLDGLGLDSVPVIGSSFGGMMACELAALRPDRVSDLVLIDPSGSGATTNRSRPT</sequence>
<dbReference type="InterPro" id="IPR036390">
    <property type="entry name" value="WH_DNA-bd_sf"/>
</dbReference>
<evidence type="ECO:0000313" key="10">
    <source>
        <dbReference type="Proteomes" id="UP000505377"/>
    </source>
</evidence>
<dbReference type="Gene3D" id="3.40.50.1820">
    <property type="entry name" value="alpha/beta hydrolase"/>
    <property type="match status" value="1"/>
</dbReference>
<dbReference type="GO" id="GO:0003677">
    <property type="term" value="F:DNA binding"/>
    <property type="evidence" value="ECO:0007669"/>
    <property type="project" value="UniProtKB-KW"/>
</dbReference>
<dbReference type="SMART" id="SM00346">
    <property type="entry name" value="HTH_ICLR"/>
    <property type="match status" value="1"/>
</dbReference>
<evidence type="ECO:0000256" key="1">
    <source>
        <dbReference type="ARBA" id="ARBA00022798"/>
    </source>
</evidence>
<evidence type="ECO:0000256" key="2">
    <source>
        <dbReference type="ARBA" id="ARBA00023015"/>
    </source>
</evidence>
<dbReference type="PROSITE" id="PS51077">
    <property type="entry name" value="HTH_ICLR"/>
    <property type="match status" value="1"/>
</dbReference>
<dbReference type="SUPFAM" id="SSF55781">
    <property type="entry name" value="GAF domain-like"/>
    <property type="match status" value="1"/>
</dbReference>
<dbReference type="InterPro" id="IPR000073">
    <property type="entry name" value="AB_hydrolase_1"/>
</dbReference>
<evidence type="ECO:0000256" key="6">
    <source>
        <dbReference type="ARBA" id="ARBA00070406"/>
    </source>
</evidence>
<dbReference type="Gene3D" id="1.10.10.10">
    <property type="entry name" value="Winged helix-like DNA-binding domain superfamily/Winged helix DNA-binding domain"/>
    <property type="match status" value="1"/>
</dbReference>
<feature type="domain" description="HTH iclR-type" evidence="8">
    <location>
        <begin position="51"/>
        <end position="113"/>
    </location>
</feature>
<dbReference type="RefSeq" id="WP_172167076.1">
    <property type="nucleotide sequence ID" value="NZ_CP053564.1"/>
</dbReference>
<organism evidence="9 10">
    <name type="scientific">Pseudonocardia broussonetiae</name>
    <dbReference type="NCBI Taxonomy" id="2736640"/>
    <lineage>
        <taxon>Bacteria</taxon>
        <taxon>Bacillati</taxon>
        <taxon>Actinomycetota</taxon>
        <taxon>Actinomycetes</taxon>
        <taxon>Pseudonocardiales</taxon>
        <taxon>Pseudonocardiaceae</taxon>
        <taxon>Pseudonocardia</taxon>
    </lineage>
</organism>
<dbReference type="PANTHER" id="PTHR30136">
    <property type="entry name" value="HELIX-TURN-HELIX TRANSCRIPTIONAL REGULATOR, ICLR FAMILY"/>
    <property type="match status" value="1"/>
</dbReference>
<keyword evidence="3" id="KW-0238">DNA-binding</keyword>
<dbReference type="GO" id="GO:0045892">
    <property type="term" value="P:negative regulation of DNA-templated transcription"/>
    <property type="evidence" value="ECO:0007669"/>
    <property type="project" value="TreeGrafter"/>
</dbReference>
<feature type="region of interest" description="Disordered" evidence="7">
    <location>
        <begin position="1"/>
        <end position="54"/>
    </location>
</feature>
<dbReference type="KEGG" id="pbro:HOP40_33280"/>
<evidence type="ECO:0000256" key="7">
    <source>
        <dbReference type="SAM" id="MobiDB-lite"/>
    </source>
</evidence>
<keyword evidence="9" id="KW-0378">Hydrolase</keyword>
<keyword evidence="4" id="KW-0804">Transcription</keyword>
<dbReference type="InterPro" id="IPR029058">
    <property type="entry name" value="AB_hydrolase_fold"/>
</dbReference>
<name>A0A6M6JQ63_9PSEU</name>
<keyword evidence="2" id="KW-0805">Transcription regulation</keyword>
<evidence type="ECO:0000256" key="4">
    <source>
        <dbReference type="ARBA" id="ARBA00023163"/>
    </source>
</evidence>
<dbReference type="GO" id="GO:0016787">
    <property type="term" value="F:hydrolase activity"/>
    <property type="evidence" value="ECO:0007669"/>
    <property type="project" value="UniProtKB-KW"/>
</dbReference>
<dbReference type="EMBL" id="CP053564">
    <property type="protein sequence ID" value="QJY50038.1"/>
    <property type="molecule type" value="Genomic_DNA"/>
</dbReference>
<dbReference type="SUPFAM" id="SSF53474">
    <property type="entry name" value="alpha/beta-Hydrolases"/>
    <property type="match status" value="1"/>
</dbReference>
<evidence type="ECO:0000256" key="3">
    <source>
        <dbReference type="ARBA" id="ARBA00023125"/>
    </source>
</evidence>
<dbReference type="InterPro" id="IPR050707">
    <property type="entry name" value="HTH_MetabolicPath_Reg"/>
</dbReference>
<accession>A0A6M6JQ63</accession>
<protein>
    <recommendedName>
        <fullName evidence="6">Glycerol operon regulatory protein</fullName>
    </recommendedName>
</protein>
<dbReference type="InterPro" id="IPR005471">
    <property type="entry name" value="Tscrpt_reg_IclR_N"/>
</dbReference>